<reference evidence="4 5" key="1">
    <citation type="submission" date="2020-07" db="EMBL/GenBank/DDBJ databases">
        <title>Sequencing the genomes of 1000 actinobacteria strains.</title>
        <authorList>
            <person name="Klenk H.-P."/>
        </authorList>
    </citation>
    <scope>NUCLEOTIDE SEQUENCE [LARGE SCALE GENOMIC DNA]</scope>
    <source>
        <strain evidence="4 5">DSM 24482</strain>
    </source>
</reference>
<dbReference type="RefSeq" id="WP_140460234.1">
    <property type="nucleotide sequence ID" value="NZ_BAABFI010000013.1"/>
</dbReference>
<evidence type="ECO:0000256" key="1">
    <source>
        <dbReference type="SAM" id="SignalP"/>
    </source>
</evidence>
<feature type="domain" description="ABC-type glycine betaine transport system substrate-binding" evidence="2">
    <location>
        <begin position="57"/>
        <end position="127"/>
    </location>
</feature>
<accession>A0A7Y9K133</accession>
<evidence type="ECO:0000313" key="5">
    <source>
        <dbReference type="Proteomes" id="UP000577956"/>
    </source>
</evidence>
<dbReference type="Gene3D" id="3.40.190.10">
    <property type="entry name" value="Periplasmic binding protein-like II"/>
    <property type="match status" value="2"/>
</dbReference>
<gene>
    <name evidence="4" type="ORF">BKA21_003484</name>
    <name evidence="3" type="ORF">Col01nite_20160</name>
</gene>
<dbReference type="GO" id="GO:0022857">
    <property type="term" value="F:transmembrane transporter activity"/>
    <property type="evidence" value="ECO:0007669"/>
    <property type="project" value="InterPro"/>
</dbReference>
<keyword evidence="1" id="KW-0732">Signal</keyword>
<proteinExistence type="predicted"/>
<evidence type="ECO:0000313" key="3">
    <source>
        <dbReference type="EMBL" id="GIG32857.1"/>
    </source>
</evidence>
<dbReference type="PROSITE" id="PS51318">
    <property type="entry name" value="TAT"/>
    <property type="match status" value="1"/>
</dbReference>
<dbReference type="GO" id="GO:0043190">
    <property type="term" value="C:ATP-binding cassette (ABC) transporter complex"/>
    <property type="evidence" value="ECO:0007669"/>
    <property type="project" value="InterPro"/>
</dbReference>
<dbReference type="Proteomes" id="UP000577956">
    <property type="component" value="Unassembled WGS sequence"/>
</dbReference>
<dbReference type="InterPro" id="IPR007210">
    <property type="entry name" value="ABC_Gly_betaine_transp_sub-bd"/>
</dbReference>
<reference evidence="3 6" key="2">
    <citation type="submission" date="2021-01" db="EMBL/GenBank/DDBJ databases">
        <title>Whole genome shotgun sequence of Cellulomonas oligotrophica NBRC 109435.</title>
        <authorList>
            <person name="Komaki H."/>
            <person name="Tamura T."/>
        </authorList>
    </citation>
    <scope>NUCLEOTIDE SEQUENCE [LARGE SCALE GENOMIC DNA]</scope>
    <source>
        <strain evidence="3 6">NBRC 109435</strain>
    </source>
</reference>
<dbReference type="Pfam" id="PF04069">
    <property type="entry name" value="OpuAC"/>
    <property type="match status" value="2"/>
</dbReference>
<dbReference type="InterPro" id="IPR006311">
    <property type="entry name" value="TAT_signal"/>
</dbReference>
<name>A0A7Y9K133_9CELL</name>
<dbReference type="SUPFAM" id="SSF53850">
    <property type="entry name" value="Periplasmic binding protein-like II"/>
    <property type="match status" value="2"/>
</dbReference>
<feature type="domain" description="ABC-type glycine betaine transport system substrate-binding" evidence="2">
    <location>
        <begin position="141"/>
        <end position="333"/>
    </location>
</feature>
<dbReference type="EMBL" id="BONN01000005">
    <property type="protein sequence ID" value="GIG32857.1"/>
    <property type="molecule type" value="Genomic_DNA"/>
</dbReference>
<evidence type="ECO:0000313" key="6">
    <source>
        <dbReference type="Proteomes" id="UP000618382"/>
    </source>
</evidence>
<keyword evidence="6" id="KW-1185">Reference proteome</keyword>
<organism evidence="4 5">
    <name type="scientific">Cellulomonas oligotrophica</name>
    <dbReference type="NCBI Taxonomy" id="931536"/>
    <lineage>
        <taxon>Bacteria</taxon>
        <taxon>Bacillati</taxon>
        <taxon>Actinomycetota</taxon>
        <taxon>Actinomycetes</taxon>
        <taxon>Micrococcales</taxon>
        <taxon>Cellulomonadaceae</taxon>
        <taxon>Cellulomonas</taxon>
    </lineage>
</organism>
<dbReference type="EMBL" id="JACCBK010000001">
    <property type="protein sequence ID" value="NYD87935.1"/>
    <property type="molecule type" value="Genomic_DNA"/>
</dbReference>
<comment type="caution">
    <text evidence="4">The sequence shown here is derived from an EMBL/GenBank/DDBJ whole genome shotgun (WGS) entry which is preliminary data.</text>
</comment>
<feature type="signal peptide" evidence="1">
    <location>
        <begin position="1"/>
        <end position="24"/>
    </location>
</feature>
<dbReference type="PROSITE" id="PS51257">
    <property type="entry name" value="PROKAR_LIPOPROTEIN"/>
    <property type="match status" value="1"/>
</dbReference>
<protein>
    <submittedName>
        <fullName evidence="4">Osmoprotectant transport system substrate-binding protein</fullName>
    </submittedName>
</protein>
<evidence type="ECO:0000259" key="2">
    <source>
        <dbReference type="Pfam" id="PF04069"/>
    </source>
</evidence>
<dbReference type="Proteomes" id="UP000618382">
    <property type="component" value="Unassembled WGS sequence"/>
</dbReference>
<sequence>MRTTTRTRRTLVAALAGSAALVLAACGAPGSGGGEAETTATSTSGLAVCEPVAGESLVVLDDDLGLQNADNVIPAINAGVADEHPEVVELLDAVSASLDTEGLIALNKAVDIDRRTSSEVAAEFVEEQGLAADEQTGEGVELSVGAANFSESLTLAEIYAEVLRSAGFEAQAQSIGSRETYLPALQDGTLAAVPEYAATLADFLNSQINGADADAVASSDVDATVEALAPLAEESGLVVGAASAAQDQNAFAVTAEFAETNGVATLSELAATCGGLVLAGPPECPERPFCQIGLEETYGLEIGEFRSYEFALIGEAVRQGDAALGLVLSSDGSLAG</sequence>
<feature type="chain" id="PRO_5039062015" evidence="1">
    <location>
        <begin position="25"/>
        <end position="336"/>
    </location>
</feature>
<dbReference type="AlphaFoldDB" id="A0A7Y9K133"/>
<evidence type="ECO:0000313" key="4">
    <source>
        <dbReference type="EMBL" id="NYD87935.1"/>
    </source>
</evidence>